<organism evidence="3 5">
    <name type="scientific">Staphylococcus capitis</name>
    <dbReference type="NCBI Taxonomy" id="29388"/>
    <lineage>
        <taxon>Bacteria</taxon>
        <taxon>Bacillati</taxon>
        <taxon>Bacillota</taxon>
        <taxon>Bacilli</taxon>
        <taxon>Bacillales</taxon>
        <taxon>Staphylococcaceae</taxon>
        <taxon>Staphylococcus</taxon>
    </lineage>
</organism>
<name>A0A7X9WFJ2_STACP</name>
<protein>
    <submittedName>
        <fullName evidence="3">Uncharacterized protein</fullName>
    </submittedName>
</protein>
<feature type="transmembrane region" description="Helical" evidence="1">
    <location>
        <begin position="34"/>
        <end position="54"/>
    </location>
</feature>
<dbReference type="EMBL" id="JABBLX010000023">
    <property type="protein sequence ID" value="NMK98111.1"/>
    <property type="molecule type" value="Genomic_DNA"/>
</dbReference>
<evidence type="ECO:0000313" key="2">
    <source>
        <dbReference type="EMBL" id="NMK54986.1"/>
    </source>
</evidence>
<comment type="caution">
    <text evidence="3">The sequence shown here is derived from an EMBL/GenBank/DDBJ whole genome shotgun (WGS) entry which is preliminary data.</text>
</comment>
<accession>A0A7X9WFJ2</accession>
<keyword evidence="1" id="KW-0472">Membrane</keyword>
<keyword evidence="1" id="KW-0812">Transmembrane</keyword>
<evidence type="ECO:0000256" key="1">
    <source>
        <dbReference type="SAM" id="Phobius"/>
    </source>
</evidence>
<dbReference type="RefSeq" id="WP_168992696.1">
    <property type="nucleotide sequence ID" value="NZ_AP014956.1"/>
</dbReference>
<dbReference type="AlphaFoldDB" id="A0A7X9WFJ2"/>
<feature type="transmembrane region" description="Helical" evidence="1">
    <location>
        <begin position="6"/>
        <end position="22"/>
    </location>
</feature>
<dbReference type="Proteomes" id="UP000538955">
    <property type="component" value="Unassembled WGS sequence"/>
</dbReference>
<evidence type="ECO:0000313" key="5">
    <source>
        <dbReference type="Proteomes" id="UP000550736"/>
    </source>
</evidence>
<proteinExistence type="predicted"/>
<evidence type="ECO:0000313" key="4">
    <source>
        <dbReference type="Proteomes" id="UP000538955"/>
    </source>
</evidence>
<reference evidence="4 5" key="1">
    <citation type="submission" date="2020-04" db="EMBL/GenBank/DDBJ databases">
        <title>The Epidemiology and Molecular Characteristics of Linezolid-Resistant Staphylococcus capitis in Huashan Hospital, Shanghai.</title>
        <authorList>
            <person name="Ding L."/>
            <person name="Li P."/>
            <person name="Yang Y."/>
            <person name="Lin D."/>
            <person name="Xu X."/>
        </authorList>
    </citation>
    <scope>NUCLEOTIDE SEQUENCE [LARGE SCALE GENOMIC DNA]</scope>
    <source>
        <strain evidence="3 5">12-86</strain>
        <strain evidence="2 4">17-84</strain>
    </source>
</reference>
<sequence>MLTTSIIFMIIGLLLILVSRIVSKAESFDLREKIYVPGLCLLLIGTLCLIGHFVNALL</sequence>
<dbReference type="EMBL" id="JABBMI010000069">
    <property type="protein sequence ID" value="NMK54986.1"/>
    <property type="molecule type" value="Genomic_DNA"/>
</dbReference>
<evidence type="ECO:0000313" key="3">
    <source>
        <dbReference type="EMBL" id="NMK98111.1"/>
    </source>
</evidence>
<dbReference type="Proteomes" id="UP000550736">
    <property type="component" value="Unassembled WGS sequence"/>
</dbReference>
<gene>
    <name evidence="3" type="ORF">HHM13_08405</name>
    <name evidence="2" type="ORF">HHM24_09655</name>
</gene>
<keyword evidence="4" id="KW-1185">Reference proteome</keyword>
<keyword evidence="1" id="KW-1133">Transmembrane helix</keyword>